<reference evidence="2 3" key="1">
    <citation type="submission" date="2016-10" db="EMBL/GenBank/DDBJ databases">
        <title>Complete genome sequences of three Cupriavidus strains isolated from various Malaysian environments.</title>
        <authorList>
            <person name="Abdullah A.A.-A."/>
            <person name="Shafie N.A.H."/>
            <person name="Lau N.S."/>
        </authorList>
    </citation>
    <scope>NUCLEOTIDE SEQUENCE [LARGE SCALE GENOMIC DNA]</scope>
    <source>
        <strain evidence="2 3">USMAA1020</strain>
    </source>
</reference>
<protein>
    <recommendedName>
        <fullName evidence="1">DUF4123 domain-containing protein</fullName>
    </recommendedName>
</protein>
<feature type="domain" description="DUF4123" evidence="1">
    <location>
        <begin position="10"/>
        <end position="125"/>
    </location>
</feature>
<dbReference type="InterPro" id="IPR025391">
    <property type="entry name" value="DUF4123"/>
</dbReference>
<sequence>MKEDEQPVSIYVLADGAAHPGRIGSLLREAHVEFRNVFAGLPEADAGDASLLLARVDDTKAPWLAQVDAMDMQAPCLTLIWSRVEIDALARHLHQFLIADIGEGMTALIRYYDPRNLVVAMEVWGDDIAERLMQPIEQWKYRGYHEAWQRLEGPMGGTRTQDTALAISLSQQQLDRLTEHCEPDQLLATLVENGTVAPSEPYLERFMAFLPRYQRAAAWGLTEPADRLRFCELSYQFGEAFDQHEHVTAALRQRQETGTSMAACEQAIHPSVWEQLQARQKAAEGKA</sequence>
<proteinExistence type="predicted"/>
<dbReference type="Proteomes" id="UP000177515">
    <property type="component" value="Chromosome 2"/>
</dbReference>
<keyword evidence="3" id="KW-1185">Reference proteome</keyword>
<dbReference type="Pfam" id="PF13503">
    <property type="entry name" value="DUF4123"/>
    <property type="match status" value="1"/>
</dbReference>
<evidence type="ECO:0000313" key="3">
    <source>
        <dbReference type="Proteomes" id="UP000177515"/>
    </source>
</evidence>
<name>A0ABN4TYB7_9BURK</name>
<dbReference type="RefSeq" id="WP_071072473.1">
    <property type="nucleotide sequence ID" value="NZ_CP017755.1"/>
</dbReference>
<gene>
    <name evidence="2" type="ORF">BKK80_30215</name>
</gene>
<organism evidence="2 3">
    <name type="scientific">Cupriavidus malaysiensis</name>
    <dbReference type="NCBI Taxonomy" id="367825"/>
    <lineage>
        <taxon>Bacteria</taxon>
        <taxon>Pseudomonadati</taxon>
        <taxon>Pseudomonadota</taxon>
        <taxon>Betaproteobacteria</taxon>
        <taxon>Burkholderiales</taxon>
        <taxon>Burkholderiaceae</taxon>
        <taxon>Cupriavidus</taxon>
    </lineage>
</organism>
<accession>A0ABN4TYB7</accession>
<dbReference type="EMBL" id="CP017755">
    <property type="protein sequence ID" value="AOZ09951.1"/>
    <property type="molecule type" value="Genomic_DNA"/>
</dbReference>
<evidence type="ECO:0000313" key="2">
    <source>
        <dbReference type="EMBL" id="AOZ09951.1"/>
    </source>
</evidence>
<evidence type="ECO:0000259" key="1">
    <source>
        <dbReference type="Pfam" id="PF13503"/>
    </source>
</evidence>